<dbReference type="GeneID" id="28737457"/>
<comment type="caution">
    <text evidence="2">The sequence shown here is derived from an EMBL/GenBank/DDBJ whole genome shotgun (WGS) entry which is preliminary data.</text>
</comment>
<reference evidence="2 3" key="1">
    <citation type="submission" date="2015-06" db="EMBL/GenBank/DDBJ databases">
        <title>Draft genome of the ant-associated black yeast Phialophora attae CBS 131958.</title>
        <authorList>
            <person name="Moreno L.F."/>
            <person name="Stielow B.J."/>
            <person name="de Hoog S."/>
            <person name="Vicente V.A."/>
            <person name="Weiss V.A."/>
            <person name="de Vries M."/>
            <person name="Cruz L.M."/>
            <person name="Souza E.M."/>
        </authorList>
    </citation>
    <scope>NUCLEOTIDE SEQUENCE [LARGE SCALE GENOMIC DNA]</scope>
    <source>
        <strain evidence="2 3">CBS 131958</strain>
    </source>
</reference>
<dbReference type="AlphaFoldDB" id="A0A0N1H6R2"/>
<dbReference type="RefSeq" id="XP_018001789.1">
    <property type="nucleotide sequence ID" value="XM_018145577.1"/>
</dbReference>
<protein>
    <submittedName>
        <fullName evidence="2">Acetoacetyl-CoA synthetase</fullName>
    </submittedName>
</protein>
<dbReference type="STRING" id="1664694.A0A0N1H6R2"/>
<dbReference type="PROSITE" id="PS00455">
    <property type="entry name" value="AMP_BINDING"/>
    <property type="match status" value="1"/>
</dbReference>
<proteinExistence type="predicted"/>
<dbReference type="GO" id="GO:0030729">
    <property type="term" value="F:acetoacetate-CoA ligase activity"/>
    <property type="evidence" value="ECO:0007669"/>
    <property type="project" value="TreeGrafter"/>
</dbReference>
<accession>A0A0N1H6R2</accession>
<dbReference type="InterPro" id="IPR000873">
    <property type="entry name" value="AMP-dep_synth/lig_dom"/>
</dbReference>
<dbReference type="VEuPathDB" id="FungiDB:AB675_5370"/>
<organism evidence="2 3">
    <name type="scientific">Cyphellophora attinorum</name>
    <dbReference type="NCBI Taxonomy" id="1664694"/>
    <lineage>
        <taxon>Eukaryota</taxon>
        <taxon>Fungi</taxon>
        <taxon>Dikarya</taxon>
        <taxon>Ascomycota</taxon>
        <taxon>Pezizomycotina</taxon>
        <taxon>Eurotiomycetes</taxon>
        <taxon>Chaetothyriomycetidae</taxon>
        <taxon>Chaetothyriales</taxon>
        <taxon>Cyphellophoraceae</taxon>
        <taxon>Cyphellophora</taxon>
    </lineage>
</organism>
<name>A0A0N1H6R2_9EURO</name>
<dbReference type="Proteomes" id="UP000038010">
    <property type="component" value="Unassembled WGS sequence"/>
</dbReference>
<evidence type="ECO:0000313" key="2">
    <source>
        <dbReference type="EMBL" id="KPI41826.1"/>
    </source>
</evidence>
<dbReference type="Gene3D" id="3.40.50.12780">
    <property type="entry name" value="N-terminal domain of ligase-like"/>
    <property type="match status" value="1"/>
</dbReference>
<dbReference type="SUPFAM" id="SSF56801">
    <property type="entry name" value="Acetyl-CoA synthetase-like"/>
    <property type="match status" value="1"/>
</dbReference>
<keyword evidence="3" id="KW-1185">Reference proteome</keyword>
<dbReference type="InterPro" id="IPR020845">
    <property type="entry name" value="AMP-binding_CS"/>
</dbReference>
<gene>
    <name evidence="2" type="ORF">AB675_5370</name>
</gene>
<dbReference type="OrthoDB" id="10253869at2759"/>
<dbReference type="InterPro" id="IPR042099">
    <property type="entry name" value="ANL_N_sf"/>
</dbReference>
<dbReference type="PANTHER" id="PTHR42921">
    <property type="entry name" value="ACETOACETYL-COA SYNTHETASE"/>
    <property type="match status" value="1"/>
</dbReference>
<evidence type="ECO:0000259" key="1">
    <source>
        <dbReference type="Pfam" id="PF00501"/>
    </source>
</evidence>
<dbReference type="EMBL" id="LFJN01000008">
    <property type="protein sequence ID" value="KPI41826.1"/>
    <property type="molecule type" value="Genomic_DNA"/>
</dbReference>
<sequence>MPGQLPIYTPSPTLHTQLDTYRTSLNTEFSLILTDYHALQHFSVTRPNDFWLSLWRFLPIKASRQPILGVDESLRIDEFPEFYKGSRLNYAENLLGGGIGNGLAVKALTEEDIRLGRQGEEVTWDGLRERTRVYADAMRESGLKQGDVIVVIGGSTVKSLCLLLAAASIGCIFSSFATDAGERVLMDRVGLLKPRLLFAESRYVYNGKEHDIAERVRKAWEESEKAEGAEIVGTTEGRVPEGWTSMAEFLKRAKGRKSVFEQLPFHTPFVVMFSSGTTGTPKGIVHSQGGLVVNGMKEHILNYDHGPGSVHYHYAGIGWTLWNIMIGALFTGAQIVLYDGSPFYPTPEKCLQAVLAAGVTSFGAGPRYFAELQKAGVDAKPYTQKVDKIPSAGALLTASLSQWIVSSFGSHPCQISTSGGTELCGNFVHGSQTLPVYAGENAAKCLGMDVDIFTPEGKSAP</sequence>
<evidence type="ECO:0000313" key="3">
    <source>
        <dbReference type="Proteomes" id="UP000038010"/>
    </source>
</evidence>
<dbReference type="PANTHER" id="PTHR42921:SF1">
    <property type="entry name" value="ACETOACETYL-COA SYNTHETASE"/>
    <property type="match status" value="1"/>
</dbReference>
<dbReference type="Pfam" id="PF00501">
    <property type="entry name" value="AMP-binding"/>
    <property type="match status" value="1"/>
</dbReference>
<feature type="domain" description="AMP-dependent synthetase/ligase" evidence="1">
    <location>
        <begin position="118"/>
        <end position="432"/>
    </location>
</feature>